<dbReference type="Pfam" id="PF00020">
    <property type="entry name" value="TNFR_c6"/>
    <property type="match status" value="1"/>
</dbReference>
<evidence type="ECO:0000313" key="5">
    <source>
        <dbReference type="Proteomes" id="UP000694844"/>
    </source>
</evidence>
<evidence type="ECO:0000256" key="1">
    <source>
        <dbReference type="PROSITE-ProRule" id="PRU00206"/>
    </source>
</evidence>
<keyword evidence="3" id="KW-0732">Signal</keyword>
<evidence type="ECO:0000313" key="6">
    <source>
        <dbReference type="RefSeq" id="XP_022341829.1"/>
    </source>
</evidence>
<dbReference type="KEGG" id="cvn:111135780"/>
<dbReference type="Proteomes" id="UP000694844">
    <property type="component" value="Chromosome 5"/>
</dbReference>
<accession>A0A8B8EPH3</accession>
<organism evidence="5 6">
    <name type="scientific">Crassostrea virginica</name>
    <name type="common">Eastern oyster</name>
    <dbReference type="NCBI Taxonomy" id="6565"/>
    <lineage>
        <taxon>Eukaryota</taxon>
        <taxon>Metazoa</taxon>
        <taxon>Spiralia</taxon>
        <taxon>Lophotrochozoa</taxon>
        <taxon>Mollusca</taxon>
        <taxon>Bivalvia</taxon>
        <taxon>Autobranchia</taxon>
        <taxon>Pteriomorphia</taxon>
        <taxon>Ostreida</taxon>
        <taxon>Ostreoidea</taxon>
        <taxon>Ostreidae</taxon>
        <taxon>Crassostrea</taxon>
    </lineage>
</organism>
<dbReference type="GeneID" id="111135780"/>
<keyword evidence="2" id="KW-0812">Transmembrane</keyword>
<gene>
    <name evidence="6" type="primary">LOC111135780</name>
</gene>
<sequence>MMVRFQVVKTWILILVVIFKTVRASSKSDLSRDQYATQSFTHLEYLPVGLQEDELKDIEDDPPADLETVGETLFVPHYDKLVNLDLFFNAKVSIILEDGEPGTPLAFSLENEKSPFGLPPSSSMSLSPASSFHSWNTLNVTIHVTDGQPWGWSTAWWSLCVGVMLSLTLLLGVFTLCSTGFTSSHEEVAKGSWSSIVKCMWRISTDPQSLSQHVNVQTDHELRIPSAPDEQSSTTMNEQHTFREKLMRVWFGQESPQRLRWPSLPSPVMVCMGVIMMAAVVCAVSSLSNNYYLRVRVPSDTKLRRIRSYSENPSVSAISINSNSMALVTRVHIMDVKAMCKSDPTRCETYAICDTLQGALNCRCKRGFFVKHRECSACSTSCPDGHYMAHQCSANQDLVCRACTKCQGTTYEAASCSSTQDTICIDVNFPVSNVRWDATIKEPNNSTSITISSSNNVFMEALDNVRDEMTMLFLNSNQNQMEFPFLRKSGMEVIVRVSQTYLVPEYVDLDHEDDSPFFFQDEFMSKPMKTRMRHLQQHYCRDVIPDHYKIVLDIISDQYTVASMDTCQPTEDKPCPEGYQEGDSYLNRNLYIKCPYTDGQNSTFSQLYVNHNMMYCSLPNSLLTETFRLEETEIGTMSFPTEDCKESMQICQKCLQQCQKASKDVTCCRVGCFGELACKRAFSETCPKRPIECARGDVYRYSIEPVFESLGNKFKCHLKYQKPTHLYRLSYTVNLPSIQHSFKTRHFTPRVPDKKYHQRGEAGKDFIHAQHDTLTKIHDEVILTGEDFHQDSPHRFFVQPLKTPEQFNSRKNFKVRPHRSDWQSNVYSTTIQFERPFLYSSITWSKGGCDGKNFSQIYPEQPLHTAEKIVIDPTIHHVGGKFEYQATPIESAAEMKVGIKGNQSILAAFEDEIGPTTINASSFSGSLEWLHNTRTWNITVIGTLLKCPGYLTMDVYDQFMESYFGKYDIYVKCPDPHFSFSFLLPRTRSDTPNVFAVFLNDTVASHKIMLTMLINPTQIPVKSELVVKEHIISQFPWIPIIVILIFSGILVVIFVIAAFCISKIRRVTTNEVFKYPGLTFIKDEDRAKQDEGSRFIKNPISRSVTCCLVTLYVVYALMFTFSVLLGVFYIVQGPLIGNLTIVSNTSAKIHQAVELRFHKMQEFETSEISYIYNQTRDRLKACSFHNLQEIQKIAKQMQKQLDVFVKHFYLPNKTIENILTNTLEEKSKTLKEELAVFLKEYNRTLQSEFKGVLSKYHQFLKGLMNNDWLKFPEQLFIGQKDVIDSVRDREHLLGFMDWLEINQVEETLQVTDDIMKTLSMSLPTLDSKVKLSLSDDDLLVNSIDELTEQLTSFNFHILENEINFQPSAMLQNSSSQEERRESHTSTASLIEKMKTILFPVFICVFMFMDFLLLLYRFTWLKQMFRKAKRGIEEKVAMDSVAGNIYFILTGVNAERKENVKERHFSYSDSKDPNERKTDLLQYFQGSSKGKEQVLQQIYSQKRRDKPRPTSINLSQGKKQSNVMLKAFADFVYKHLISPLLWRIVLVGAFILIISLVTMTTNDLVTIETATFLMDTKSILPQLHRQIEISNTLLSDFAVLSNEMLAEFQTKTFVEVNEINSLLGHTVQRHTSIVQNLVQELCSIENASPCQFTQPTLSLHDTMQSCNFMPIHPQYLQEFRDATFMEYLHTELLPLVITLRQILFNTCYILFGFACLMLISQIFMRVIIFYLLKTNRLPKVTMYLVSNANECWKASPMSPHGSVYRSYSLIESCESGVVGDIDDNYRDPATLHPTTQPHH</sequence>
<feature type="transmembrane region" description="Helical" evidence="2">
    <location>
        <begin position="1396"/>
        <end position="1419"/>
    </location>
</feature>
<reference evidence="6" key="1">
    <citation type="submission" date="2025-08" db="UniProtKB">
        <authorList>
            <consortium name="RefSeq"/>
        </authorList>
    </citation>
    <scope>IDENTIFICATION</scope>
    <source>
        <tissue evidence="6">Whole sample</tissue>
    </source>
</reference>
<feature type="transmembrane region" description="Helical" evidence="2">
    <location>
        <begin position="1037"/>
        <end position="1061"/>
    </location>
</feature>
<feature type="disulfide bond" evidence="1">
    <location>
        <begin position="403"/>
        <end position="416"/>
    </location>
</feature>
<evidence type="ECO:0000259" key="4">
    <source>
        <dbReference type="PROSITE" id="PS50050"/>
    </source>
</evidence>
<dbReference type="SMART" id="SM00208">
    <property type="entry name" value="TNFR"/>
    <property type="match status" value="1"/>
</dbReference>
<feature type="signal peptide" evidence="3">
    <location>
        <begin position="1"/>
        <end position="24"/>
    </location>
</feature>
<dbReference type="PROSITE" id="PS50050">
    <property type="entry name" value="TNFR_NGFR_2"/>
    <property type="match status" value="1"/>
</dbReference>
<keyword evidence="5" id="KW-1185">Reference proteome</keyword>
<evidence type="ECO:0000256" key="2">
    <source>
        <dbReference type="SAM" id="Phobius"/>
    </source>
</evidence>
<feature type="transmembrane region" description="Helical" evidence="2">
    <location>
        <begin position="1539"/>
        <end position="1558"/>
    </location>
</feature>
<name>A0A8B8EPH3_CRAVI</name>
<protein>
    <submittedName>
        <fullName evidence="6">Uncharacterized protein LOC111135780 isoform X1</fullName>
    </submittedName>
</protein>
<dbReference type="OrthoDB" id="6247498at2759"/>
<evidence type="ECO:0000256" key="3">
    <source>
        <dbReference type="SAM" id="SignalP"/>
    </source>
</evidence>
<dbReference type="RefSeq" id="XP_022341829.1">
    <property type="nucleotide sequence ID" value="XM_022486121.1"/>
</dbReference>
<feature type="domain" description="TNFR-Cys" evidence="4">
    <location>
        <begin position="381"/>
        <end position="424"/>
    </location>
</feature>
<feature type="transmembrane region" description="Helical" evidence="2">
    <location>
        <begin position="1707"/>
        <end position="1731"/>
    </location>
</feature>
<feature type="disulfide bond" evidence="1">
    <location>
        <begin position="406"/>
        <end position="424"/>
    </location>
</feature>
<keyword evidence="1" id="KW-1015">Disulfide bond</keyword>
<keyword evidence="2" id="KW-1133">Transmembrane helix</keyword>
<dbReference type="Gene3D" id="2.10.50.10">
    <property type="entry name" value="Tumor Necrosis Factor Receptor, subunit A, domain 2"/>
    <property type="match status" value="1"/>
</dbReference>
<feature type="repeat" description="TNFR-Cys" evidence="1">
    <location>
        <begin position="381"/>
        <end position="424"/>
    </location>
</feature>
<proteinExistence type="predicted"/>
<feature type="chain" id="PRO_5034918066" evidence="3">
    <location>
        <begin position="25"/>
        <end position="1798"/>
    </location>
</feature>
<feature type="transmembrane region" description="Helical" evidence="2">
    <location>
        <begin position="1104"/>
        <end position="1131"/>
    </location>
</feature>
<keyword evidence="2" id="KW-0472">Membrane</keyword>
<comment type="caution">
    <text evidence="1">Lacks conserved residue(s) required for the propagation of feature annotation.</text>
</comment>
<dbReference type="InterPro" id="IPR001368">
    <property type="entry name" value="TNFR/NGFR_Cys_rich_reg"/>
</dbReference>